<reference evidence="1" key="1">
    <citation type="thesis" date="2020" institute="ProQuest LLC" country="789 East Eisenhower Parkway, Ann Arbor, MI, USA">
        <title>Comparative Genomics and Chromosome Evolution.</title>
        <authorList>
            <person name="Mudd A.B."/>
        </authorList>
    </citation>
    <scope>NUCLEOTIDE SEQUENCE</scope>
    <source>
        <strain evidence="1">HN-11 Male</strain>
        <tissue evidence="1">Kidney and liver</tissue>
    </source>
</reference>
<evidence type="ECO:0000313" key="1">
    <source>
        <dbReference type="EMBL" id="KAG9466622.1"/>
    </source>
</evidence>
<sequence>MVDATLRNTLDNWNFLKVWPLPILLHHWNSSQYIKLHINRYTKINPCHLDTNYTLTLSPSKIGLVPIRHNSSHQQHRIQSPLLLCGRTGSSFHTQSGIRLKLTAKGISFLPNLIRCLLINNLRHPSSTKTLLEPWSGHFRYCLTTQSKALF</sequence>
<protein>
    <submittedName>
        <fullName evidence="1">Uncharacterized protein</fullName>
    </submittedName>
</protein>
<gene>
    <name evidence="1" type="ORF">GDO78_016350</name>
</gene>
<evidence type="ECO:0000313" key="2">
    <source>
        <dbReference type="Proteomes" id="UP000770717"/>
    </source>
</evidence>
<dbReference type="AlphaFoldDB" id="A0A8J6B9R2"/>
<keyword evidence="2" id="KW-1185">Reference proteome</keyword>
<dbReference type="Proteomes" id="UP000770717">
    <property type="component" value="Unassembled WGS sequence"/>
</dbReference>
<proteinExistence type="predicted"/>
<accession>A0A8J6B9R2</accession>
<dbReference type="EMBL" id="WNTK01001941">
    <property type="protein sequence ID" value="KAG9466622.1"/>
    <property type="molecule type" value="Genomic_DNA"/>
</dbReference>
<organism evidence="1 2">
    <name type="scientific">Eleutherodactylus coqui</name>
    <name type="common">Puerto Rican coqui</name>
    <dbReference type="NCBI Taxonomy" id="57060"/>
    <lineage>
        <taxon>Eukaryota</taxon>
        <taxon>Metazoa</taxon>
        <taxon>Chordata</taxon>
        <taxon>Craniata</taxon>
        <taxon>Vertebrata</taxon>
        <taxon>Euteleostomi</taxon>
        <taxon>Amphibia</taxon>
        <taxon>Batrachia</taxon>
        <taxon>Anura</taxon>
        <taxon>Neobatrachia</taxon>
        <taxon>Hyloidea</taxon>
        <taxon>Eleutherodactylidae</taxon>
        <taxon>Eleutherodactylinae</taxon>
        <taxon>Eleutherodactylus</taxon>
        <taxon>Eleutherodactylus</taxon>
    </lineage>
</organism>
<comment type="caution">
    <text evidence="1">The sequence shown here is derived from an EMBL/GenBank/DDBJ whole genome shotgun (WGS) entry which is preliminary data.</text>
</comment>
<name>A0A8J6B9R2_ELECQ</name>